<accession>A0A9Q0NEW5</accession>
<dbReference type="EMBL" id="WJQU01000001">
    <property type="protein sequence ID" value="KAJ6648672.1"/>
    <property type="molecule type" value="Genomic_DNA"/>
</dbReference>
<dbReference type="Proteomes" id="UP001151699">
    <property type="component" value="Chromosome A"/>
</dbReference>
<evidence type="ECO:0000313" key="2">
    <source>
        <dbReference type="Proteomes" id="UP001151699"/>
    </source>
</evidence>
<reference evidence="1" key="1">
    <citation type="submission" date="2022-07" db="EMBL/GenBank/DDBJ databases">
        <authorList>
            <person name="Trinca V."/>
            <person name="Uliana J.V.C."/>
            <person name="Torres T.T."/>
            <person name="Ward R.J."/>
            <person name="Monesi N."/>
        </authorList>
    </citation>
    <scope>NUCLEOTIDE SEQUENCE</scope>
    <source>
        <strain evidence="1">HSMRA1968</strain>
        <tissue evidence="1">Whole embryos</tissue>
    </source>
</reference>
<proteinExistence type="predicted"/>
<comment type="caution">
    <text evidence="1">The sequence shown here is derived from an EMBL/GenBank/DDBJ whole genome shotgun (WGS) entry which is preliminary data.</text>
</comment>
<protein>
    <submittedName>
        <fullName evidence="1">Uncharacterized protein</fullName>
    </submittedName>
</protein>
<dbReference type="AlphaFoldDB" id="A0A9Q0NEW5"/>
<organism evidence="1 2">
    <name type="scientific">Pseudolycoriella hygida</name>
    <dbReference type="NCBI Taxonomy" id="35572"/>
    <lineage>
        <taxon>Eukaryota</taxon>
        <taxon>Metazoa</taxon>
        <taxon>Ecdysozoa</taxon>
        <taxon>Arthropoda</taxon>
        <taxon>Hexapoda</taxon>
        <taxon>Insecta</taxon>
        <taxon>Pterygota</taxon>
        <taxon>Neoptera</taxon>
        <taxon>Endopterygota</taxon>
        <taxon>Diptera</taxon>
        <taxon>Nematocera</taxon>
        <taxon>Sciaroidea</taxon>
        <taxon>Sciaridae</taxon>
        <taxon>Pseudolycoriella</taxon>
    </lineage>
</organism>
<gene>
    <name evidence="1" type="ORF">Bhyg_03903</name>
</gene>
<keyword evidence="2" id="KW-1185">Reference proteome</keyword>
<sequence length="36" mass="4379">MPDKCSINSCKNLRWKVNKERKFRGFLEDRPLGFHK</sequence>
<evidence type="ECO:0000313" key="1">
    <source>
        <dbReference type="EMBL" id="KAJ6648672.1"/>
    </source>
</evidence>
<name>A0A9Q0NEW5_9DIPT</name>